<feature type="compositionally biased region" description="Low complexity" evidence="1">
    <location>
        <begin position="61"/>
        <end position="74"/>
    </location>
</feature>
<dbReference type="OrthoDB" id="3252634at2759"/>
<evidence type="ECO:0000256" key="1">
    <source>
        <dbReference type="SAM" id="MobiDB-lite"/>
    </source>
</evidence>
<feature type="region of interest" description="Disordered" evidence="1">
    <location>
        <begin position="456"/>
        <end position="507"/>
    </location>
</feature>
<feature type="region of interest" description="Disordered" evidence="1">
    <location>
        <begin position="286"/>
        <end position="306"/>
    </location>
</feature>
<feature type="compositionally biased region" description="Pro residues" evidence="1">
    <location>
        <begin position="469"/>
        <end position="497"/>
    </location>
</feature>
<feature type="compositionally biased region" description="Low complexity" evidence="1">
    <location>
        <begin position="289"/>
        <end position="300"/>
    </location>
</feature>
<feature type="region of interest" description="Disordered" evidence="1">
    <location>
        <begin position="36"/>
        <end position="81"/>
    </location>
</feature>
<organism evidence="2 3">
    <name type="scientific">Gymnopus androsaceus JB14</name>
    <dbReference type="NCBI Taxonomy" id="1447944"/>
    <lineage>
        <taxon>Eukaryota</taxon>
        <taxon>Fungi</taxon>
        <taxon>Dikarya</taxon>
        <taxon>Basidiomycota</taxon>
        <taxon>Agaricomycotina</taxon>
        <taxon>Agaricomycetes</taxon>
        <taxon>Agaricomycetidae</taxon>
        <taxon>Agaricales</taxon>
        <taxon>Marasmiineae</taxon>
        <taxon>Omphalotaceae</taxon>
        <taxon>Gymnopus</taxon>
    </lineage>
</organism>
<evidence type="ECO:0000313" key="2">
    <source>
        <dbReference type="EMBL" id="KAE9387191.1"/>
    </source>
</evidence>
<accession>A0A6A4GN59</accession>
<keyword evidence="3" id="KW-1185">Reference proteome</keyword>
<dbReference type="EMBL" id="ML769817">
    <property type="protein sequence ID" value="KAE9387191.1"/>
    <property type="molecule type" value="Genomic_DNA"/>
</dbReference>
<evidence type="ECO:0000313" key="3">
    <source>
        <dbReference type="Proteomes" id="UP000799118"/>
    </source>
</evidence>
<name>A0A6A4GN59_9AGAR</name>
<reference evidence="2" key="1">
    <citation type="journal article" date="2019" name="Environ. Microbiol.">
        <title>Fungal ecological strategies reflected in gene transcription - a case study of two litter decomposers.</title>
        <authorList>
            <person name="Barbi F."/>
            <person name="Kohler A."/>
            <person name="Barry K."/>
            <person name="Baskaran P."/>
            <person name="Daum C."/>
            <person name="Fauchery L."/>
            <person name="Ihrmark K."/>
            <person name="Kuo A."/>
            <person name="LaButti K."/>
            <person name="Lipzen A."/>
            <person name="Morin E."/>
            <person name="Grigoriev I.V."/>
            <person name="Henrissat B."/>
            <person name="Lindahl B."/>
            <person name="Martin F."/>
        </authorList>
    </citation>
    <scope>NUCLEOTIDE SEQUENCE</scope>
    <source>
        <strain evidence="2">JB14</strain>
    </source>
</reference>
<gene>
    <name evidence="2" type="ORF">BT96DRAFT_1005369</name>
</gene>
<feature type="compositionally biased region" description="Pro residues" evidence="1">
    <location>
        <begin position="50"/>
        <end position="60"/>
    </location>
</feature>
<sequence>MSRPQSQELLTALQSAELSFEISDVFKPVPDNEAAHNQLSLLDPSLSPLSTPPDTPPYQTPSPRRFNPNPSPRRSAPKWDSKYKEQLPTFFEEFKTVAKAAGIDTNDAEMKKGVLCYTDPELMRFWRTLPMLKDGAKLWGKFKTEVLSHYPGALEVAEATTEDLKKVLSIVANSLQEHGILSGVQVTSFYVQAFPNSIRLCLDTRLQVSFPKKIKGQVYSLKELCEAIEFLLSDASTTVIGGNFSVGDHLLVPVSSTTAAVTPKMEPADSKFDQFMTMFTEMWNQNRPQNNNSSQSSGGNHPPKSNHSNKCFWDDCNSPNFDSCVDLKEWVDKGWIEHDANRFVQLKSGQRLPRNQQYMEGTLKQCFECYFEAHLSEKSWLLESPQVAPGPLAGVDISSHSSYTLRGFQGPSMLAKAASYMMSSVDEEDPEAELICQLIFKMETCWAAKASNNKDALNKEASKPKSNTTPPPPPAFTDPKPSQPIPPVPGPVRPPKPIISKLPPNYVPPQERTVGVPPKEDNCNFQYHALIETEAAVERVVQAGLSSVVSIRQDNLLAIAPEYRRKVKESVTSRQIGVNGNLLHKAEPTYLVHGPDNAMDMLPFANSDPLNPVAVFFQEFGDAAEGDGLYMAKESASIRALNTLIGECPVHCVVDSGCSIIAMSDASCNVLGISFNLKCCIPLQSANDKMD</sequence>
<dbReference type="Proteomes" id="UP000799118">
    <property type="component" value="Unassembled WGS sequence"/>
</dbReference>
<protein>
    <submittedName>
        <fullName evidence="2">Uncharacterized protein</fullName>
    </submittedName>
</protein>
<proteinExistence type="predicted"/>
<feature type="compositionally biased region" description="Low complexity" evidence="1">
    <location>
        <begin position="39"/>
        <end position="49"/>
    </location>
</feature>
<dbReference type="AlphaFoldDB" id="A0A6A4GN59"/>